<reference evidence="1 2" key="1">
    <citation type="journal article" date="2022" name="Nat. Ecol. Evol.">
        <title>A masculinizing supergene underlies an exaggerated male reproductive morph in a spider.</title>
        <authorList>
            <person name="Hendrickx F."/>
            <person name="De Corte Z."/>
            <person name="Sonet G."/>
            <person name="Van Belleghem S.M."/>
            <person name="Kostlbacher S."/>
            <person name="Vangestel C."/>
        </authorList>
    </citation>
    <scope>NUCLEOTIDE SEQUENCE [LARGE SCALE GENOMIC DNA]</scope>
    <source>
        <strain evidence="1">W744_W776</strain>
    </source>
</reference>
<sequence length="56" mass="6153">QPSAGHPGAGVRVCPAGRDCVDERTLLDMARELKKRQFRNGTVDNIKTTALVIQVY</sequence>
<evidence type="ECO:0000313" key="1">
    <source>
        <dbReference type="EMBL" id="KAG8172273.1"/>
    </source>
</evidence>
<keyword evidence="2" id="KW-1185">Reference proteome</keyword>
<comment type="caution">
    <text evidence="1">The sequence shown here is derived from an EMBL/GenBank/DDBJ whole genome shotgun (WGS) entry which is preliminary data.</text>
</comment>
<evidence type="ECO:0000313" key="2">
    <source>
        <dbReference type="Proteomes" id="UP000827092"/>
    </source>
</evidence>
<dbReference type="EMBL" id="JAFNEN010002899">
    <property type="protein sequence ID" value="KAG8172273.1"/>
    <property type="molecule type" value="Genomic_DNA"/>
</dbReference>
<accession>A0AAV6TKN4</accession>
<dbReference type="AlphaFoldDB" id="A0AAV6TKN4"/>
<feature type="non-terminal residue" evidence="1">
    <location>
        <position position="1"/>
    </location>
</feature>
<proteinExistence type="predicted"/>
<protein>
    <submittedName>
        <fullName evidence="1">Uncharacterized protein</fullName>
    </submittedName>
</protein>
<name>A0AAV6TKN4_9ARAC</name>
<gene>
    <name evidence="1" type="ORF">JTE90_016220</name>
</gene>
<dbReference type="Proteomes" id="UP000827092">
    <property type="component" value="Unassembled WGS sequence"/>
</dbReference>
<organism evidence="1 2">
    <name type="scientific">Oedothorax gibbosus</name>
    <dbReference type="NCBI Taxonomy" id="931172"/>
    <lineage>
        <taxon>Eukaryota</taxon>
        <taxon>Metazoa</taxon>
        <taxon>Ecdysozoa</taxon>
        <taxon>Arthropoda</taxon>
        <taxon>Chelicerata</taxon>
        <taxon>Arachnida</taxon>
        <taxon>Araneae</taxon>
        <taxon>Araneomorphae</taxon>
        <taxon>Entelegynae</taxon>
        <taxon>Araneoidea</taxon>
        <taxon>Linyphiidae</taxon>
        <taxon>Erigoninae</taxon>
        <taxon>Oedothorax</taxon>
    </lineage>
</organism>